<keyword evidence="3" id="KW-0489">Methyltransferase</keyword>
<feature type="compositionally biased region" description="Basic and acidic residues" evidence="2">
    <location>
        <begin position="45"/>
        <end position="55"/>
    </location>
</feature>
<dbReference type="InterPro" id="IPR029063">
    <property type="entry name" value="SAM-dependent_MTases_sf"/>
</dbReference>
<feature type="region of interest" description="Disordered" evidence="2">
    <location>
        <begin position="244"/>
        <end position="270"/>
    </location>
</feature>
<gene>
    <name evidence="3" type="ORF">VFPPC_08491</name>
</gene>
<dbReference type="STRING" id="1380566.A0A179FMZ9"/>
<feature type="compositionally biased region" description="Polar residues" evidence="2">
    <location>
        <begin position="35"/>
        <end position="44"/>
    </location>
</feature>
<feature type="compositionally biased region" description="Polar residues" evidence="2">
    <location>
        <begin position="148"/>
        <end position="167"/>
    </location>
</feature>
<keyword evidence="4" id="KW-1185">Reference proteome</keyword>
<organism evidence="3 4">
    <name type="scientific">Pochonia chlamydosporia 170</name>
    <dbReference type="NCBI Taxonomy" id="1380566"/>
    <lineage>
        <taxon>Eukaryota</taxon>
        <taxon>Fungi</taxon>
        <taxon>Dikarya</taxon>
        <taxon>Ascomycota</taxon>
        <taxon>Pezizomycotina</taxon>
        <taxon>Sordariomycetes</taxon>
        <taxon>Hypocreomycetidae</taxon>
        <taxon>Hypocreales</taxon>
        <taxon>Clavicipitaceae</taxon>
        <taxon>Pochonia</taxon>
    </lineage>
</organism>
<feature type="compositionally biased region" description="Basic and acidic residues" evidence="2">
    <location>
        <begin position="16"/>
        <end position="29"/>
    </location>
</feature>
<dbReference type="Proteomes" id="UP000078397">
    <property type="component" value="Unassembled WGS sequence"/>
</dbReference>
<feature type="region of interest" description="Disordered" evidence="2">
    <location>
        <begin position="148"/>
        <end position="217"/>
    </location>
</feature>
<dbReference type="GO" id="GO:0032259">
    <property type="term" value="P:methylation"/>
    <property type="evidence" value="ECO:0007669"/>
    <property type="project" value="UniProtKB-KW"/>
</dbReference>
<feature type="compositionally biased region" description="Polar residues" evidence="2">
    <location>
        <begin position="82"/>
        <end position="95"/>
    </location>
</feature>
<dbReference type="PANTHER" id="PTHR43591:SF10">
    <property type="entry name" value="ABC TRANSMEMBRANE TYPE-1 DOMAIN-CONTAINING PROTEIN-RELATED"/>
    <property type="match status" value="1"/>
</dbReference>
<evidence type="ECO:0000313" key="3">
    <source>
        <dbReference type="EMBL" id="OAQ67025.1"/>
    </source>
</evidence>
<dbReference type="PANTHER" id="PTHR43591">
    <property type="entry name" value="METHYLTRANSFERASE"/>
    <property type="match status" value="1"/>
</dbReference>
<dbReference type="GeneID" id="28851185"/>
<dbReference type="EMBL" id="LSBJ02000004">
    <property type="protein sequence ID" value="OAQ67025.1"/>
    <property type="molecule type" value="Genomic_DNA"/>
</dbReference>
<feature type="compositionally biased region" description="Polar residues" evidence="2">
    <location>
        <begin position="56"/>
        <end position="73"/>
    </location>
</feature>
<feature type="region of interest" description="Disordered" evidence="2">
    <location>
        <begin position="1"/>
        <end position="127"/>
    </location>
</feature>
<comment type="similarity">
    <text evidence="1">Belongs to the methyltransferase superfamily. LaeA methyltransferase family.</text>
</comment>
<evidence type="ECO:0000313" key="4">
    <source>
        <dbReference type="Proteomes" id="UP000078397"/>
    </source>
</evidence>
<dbReference type="Pfam" id="PF13489">
    <property type="entry name" value="Methyltransf_23"/>
    <property type="match status" value="1"/>
</dbReference>
<comment type="caution">
    <text evidence="3">The sequence shown here is derived from an EMBL/GenBank/DDBJ whole genome shotgun (WGS) entry which is preliminary data.</text>
</comment>
<dbReference type="GO" id="GO:0008168">
    <property type="term" value="F:methyltransferase activity"/>
    <property type="evidence" value="ECO:0007669"/>
    <property type="project" value="UniProtKB-KW"/>
</dbReference>
<feature type="compositionally biased region" description="Basic and acidic residues" evidence="2">
    <location>
        <begin position="168"/>
        <end position="181"/>
    </location>
</feature>
<protein>
    <submittedName>
        <fullName evidence="3">Methyltransferase type 12</fullName>
    </submittedName>
</protein>
<dbReference type="OrthoDB" id="184880at2759"/>
<accession>A0A179FMZ9</accession>
<evidence type="ECO:0000256" key="1">
    <source>
        <dbReference type="ARBA" id="ARBA00038158"/>
    </source>
</evidence>
<dbReference type="Gene3D" id="3.40.50.150">
    <property type="entry name" value="Vaccinia Virus protein VP39"/>
    <property type="match status" value="1"/>
</dbReference>
<evidence type="ECO:0000256" key="2">
    <source>
        <dbReference type="SAM" id="MobiDB-lite"/>
    </source>
</evidence>
<feature type="compositionally biased region" description="Low complexity" evidence="2">
    <location>
        <begin position="261"/>
        <end position="270"/>
    </location>
</feature>
<dbReference type="AlphaFoldDB" id="A0A179FMZ9"/>
<keyword evidence="3" id="KW-0808">Transferase</keyword>
<proteinExistence type="inferred from homology"/>
<name>A0A179FMZ9_METCM</name>
<dbReference type="KEGG" id="pchm:VFPPC_08491"/>
<dbReference type="RefSeq" id="XP_018144112.1">
    <property type="nucleotide sequence ID" value="XM_018287191.1"/>
</dbReference>
<dbReference type="CDD" id="cd02440">
    <property type="entry name" value="AdoMet_MTases"/>
    <property type="match status" value="1"/>
</dbReference>
<dbReference type="SUPFAM" id="SSF53335">
    <property type="entry name" value="S-adenosyl-L-methionine-dependent methyltransferases"/>
    <property type="match status" value="1"/>
</dbReference>
<sequence length="571" mass="63359">MDQHHHSQHEQNSSLPEERFKGSHPHLEDAPSPLGASSISGQEHPQQHSREDEAQLHQQSLTGQSSDNPTIAKSNEFCVSEGQGNAGKNFSTPDAVTTPEIITDGGGQHKQADSRHASSTTQLAVDKTSPIINTTQGPDLVQTPLVVPSTSALEPNMAKSNSAQQESSSKDGPEPRTEHIGEVCYSEGQTVSPSHGHDRPDSILSSPLTHPNGVSIFPHLSTTEQDALAQEAYTQAEESIIADSFTGSDVRDGETDGGYDSEGFSSASTSAESSVRDYMYENGRRYHRFREGTYNFPNDDVEQEREDMKHAMVKLLCSQKLHFAPIGNNPQEVLDLGTGTGIWAIEMGDQFPSAHILGIDLSPIQPDWLPPNVRFMVDDMESPWLHPRNHFDYIHSRHTVMAVKQWDRLYRRAFEHTKPGGWMEMQEIHHRPRSANLEGVISPDHPVAKFWRLVTEGLAALGVDLDISSGGVLAGRMQEAGFTNVTERVFHVPIGTWPKNKVLKTVGLYWRTILLDGLQAIALGPLTRGLHWSREEVELFLMDVRRAYHDNAALMYMPLHVIYAQKPTTSY</sequence>
<reference evidence="3 4" key="1">
    <citation type="journal article" date="2016" name="PLoS Pathog.">
        <title>Biosynthesis of antibiotic leucinostatins in bio-control fungus Purpureocillium lilacinum and their inhibition on phytophthora revealed by genome mining.</title>
        <authorList>
            <person name="Wang G."/>
            <person name="Liu Z."/>
            <person name="Lin R."/>
            <person name="Li E."/>
            <person name="Mao Z."/>
            <person name="Ling J."/>
            <person name="Yang Y."/>
            <person name="Yin W.B."/>
            <person name="Xie B."/>
        </authorList>
    </citation>
    <scope>NUCLEOTIDE SEQUENCE [LARGE SCALE GENOMIC DNA]</scope>
    <source>
        <strain evidence="3">170</strain>
    </source>
</reference>